<evidence type="ECO:0000313" key="2">
    <source>
        <dbReference type="EMBL" id="EAL86539.1"/>
    </source>
</evidence>
<dbReference type="RefSeq" id="XP_748577.1">
    <property type="nucleotide sequence ID" value="XM_743484.1"/>
</dbReference>
<feature type="compositionally biased region" description="Basic residues" evidence="1">
    <location>
        <begin position="132"/>
        <end position="141"/>
    </location>
</feature>
<organism evidence="2 3">
    <name type="scientific">Aspergillus fumigatus (strain ATCC MYA-4609 / CBS 101355 / FGSC A1100 / Af293)</name>
    <name type="common">Neosartorya fumigata</name>
    <dbReference type="NCBI Taxonomy" id="330879"/>
    <lineage>
        <taxon>Eukaryota</taxon>
        <taxon>Fungi</taxon>
        <taxon>Dikarya</taxon>
        <taxon>Ascomycota</taxon>
        <taxon>Pezizomycotina</taxon>
        <taxon>Eurotiomycetes</taxon>
        <taxon>Eurotiomycetidae</taxon>
        <taxon>Eurotiales</taxon>
        <taxon>Aspergillaceae</taxon>
        <taxon>Aspergillus</taxon>
        <taxon>Aspergillus subgen. Fumigati</taxon>
    </lineage>
</organism>
<dbReference type="OMA" id="IKWILQP"/>
<evidence type="ECO:0000313" key="3">
    <source>
        <dbReference type="Proteomes" id="UP000002530"/>
    </source>
</evidence>
<dbReference type="EMBL" id="AAHF01000010">
    <property type="protein sequence ID" value="EAL86539.1"/>
    <property type="molecule type" value="Genomic_DNA"/>
</dbReference>
<dbReference type="VEuPathDB" id="FungiDB:Afu3g02560"/>
<dbReference type="HOGENOM" id="CLU_1824882_0_0_1"/>
<comment type="caution">
    <text evidence="2">The sequence shown here is derived from an EMBL/GenBank/DDBJ whole genome shotgun (WGS) entry which is preliminary data.</text>
</comment>
<reference evidence="2 3" key="1">
    <citation type="journal article" date="2005" name="Nature">
        <title>Genomic sequence of the pathogenic and allergenic filamentous fungus Aspergillus fumigatus.</title>
        <authorList>
            <person name="Nierman W.C."/>
            <person name="Pain A."/>
            <person name="Anderson M.J."/>
            <person name="Wortman J.R."/>
            <person name="Kim H.S."/>
            <person name="Arroyo J."/>
            <person name="Berriman M."/>
            <person name="Abe K."/>
            <person name="Archer D.B."/>
            <person name="Bermejo C."/>
            <person name="Bennett J."/>
            <person name="Bowyer P."/>
            <person name="Chen D."/>
            <person name="Collins M."/>
            <person name="Coulsen R."/>
            <person name="Davies R."/>
            <person name="Dyer P.S."/>
            <person name="Farman M."/>
            <person name="Fedorova N."/>
            <person name="Fedorova N."/>
            <person name="Feldblyum T.V."/>
            <person name="Fischer R."/>
            <person name="Fosker N."/>
            <person name="Fraser A."/>
            <person name="Garcia J.L."/>
            <person name="Garcia M.J."/>
            <person name="Goble A."/>
            <person name="Goldman G.H."/>
            <person name="Gomi K."/>
            <person name="Griffith-Jones S."/>
            <person name="Gwilliam R."/>
            <person name="Haas B."/>
            <person name="Haas H."/>
            <person name="Harris D."/>
            <person name="Horiuchi H."/>
            <person name="Huang J."/>
            <person name="Humphray S."/>
            <person name="Jimenez J."/>
            <person name="Keller N."/>
            <person name="Khouri H."/>
            <person name="Kitamoto K."/>
            <person name="Kobayashi T."/>
            <person name="Konzack S."/>
            <person name="Kulkarni R."/>
            <person name="Kumagai T."/>
            <person name="Lafon A."/>
            <person name="Latge J.P."/>
            <person name="Li W."/>
            <person name="Lord A."/>
            <person name="Lu C."/>
            <person name="Majoros W.H."/>
            <person name="May G.S."/>
            <person name="Miller B.L."/>
            <person name="Mohamoud Y."/>
            <person name="Molina M."/>
            <person name="Monod M."/>
            <person name="Mouyna I."/>
            <person name="Mulligan S."/>
            <person name="Murphy L."/>
            <person name="O'Neil S."/>
            <person name="Paulsen I."/>
            <person name="Penalva M.A."/>
            <person name="Pertea M."/>
            <person name="Price C."/>
            <person name="Pritchard B.L."/>
            <person name="Quail M.A."/>
            <person name="Rabbinowitsch E."/>
            <person name="Rawlins N."/>
            <person name="Rajandream M.A."/>
            <person name="Reichard U."/>
            <person name="Renauld H."/>
            <person name="Robson G.D."/>
            <person name="Rodriguez de Cordoba S."/>
            <person name="Rodriguez-Pena J.M."/>
            <person name="Ronning C.M."/>
            <person name="Rutter S."/>
            <person name="Salzberg S.L."/>
            <person name="Sanchez M."/>
            <person name="Sanchez-Ferrero J.C."/>
            <person name="Saunders D."/>
            <person name="Seeger K."/>
            <person name="Squares R."/>
            <person name="Squares S."/>
            <person name="Takeuchi M."/>
            <person name="Tekaia F."/>
            <person name="Turner G."/>
            <person name="Vazquez de Aldana C.R."/>
            <person name="Weidman J."/>
            <person name="White O."/>
            <person name="Woodward J."/>
            <person name="Yu J.H."/>
            <person name="Fraser C."/>
            <person name="Galagan J.E."/>
            <person name="Asai K."/>
            <person name="Machida M."/>
            <person name="Hall N."/>
            <person name="Barrell B."/>
            <person name="Denning D.W."/>
        </authorList>
    </citation>
    <scope>NUCLEOTIDE SEQUENCE [LARGE SCALE GENOMIC DNA]</scope>
    <source>
        <strain evidence="2 3">Af293</strain>
    </source>
</reference>
<gene>
    <name evidence="2" type="ORF">AFUA_3G02560</name>
</gene>
<keyword evidence="3" id="KW-1185">Reference proteome</keyword>
<feature type="region of interest" description="Disordered" evidence="1">
    <location>
        <begin position="64"/>
        <end position="141"/>
    </location>
</feature>
<dbReference type="STRING" id="330879.Q4WFD8"/>
<dbReference type="GeneID" id="3505805"/>
<proteinExistence type="predicted"/>
<dbReference type="OrthoDB" id="4494079at2759"/>
<dbReference type="InParanoid" id="Q4WFD8"/>
<dbReference type="KEGG" id="afm:AFUA_3G02560"/>
<evidence type="ECO:0000256" key="1">
    <source>
        <dbReference type="SAM" id="MobiDB-lite"/>
    </source>
</evidence>
<feature type="compositionally biased region" description="Polar residues" evidence="1">
    <location>
        <begin position="105"/>
        <end position="114"/>
    </location>
</feature>
<sequence>MEAFQLFERACKRSKKLVNVQAWDEALLLQLCQPDQVLFGPTEVDGSLDEDLIKWILQPEPQELTSKRRKPKKLKTKVDIGKTPVPDLRPESATGELTELVAKHSASSSSTLNGNDGMALKAAASKVEKGTRQRQMRTVRE</sequence>
<dbReference type="AlphaFoldDB" id="Q4WFD8"/>
<accession>Q4WFD8</accession>
<name>Q4WFD8_ASPFU</name>
<protein>
    <submittedName>
        <fullName evidence="2">Uncharacterized protein</fullName>
    </submittedName>
</protein>
<dbReference type="Proteomes" id="UP000002530">
    <property type="component" value="Unassembled WGS sequence"/>
</dbReference>